<reference evidence="4 5" key="1">
    <citation type="submission" date="2016-05" db="EMBL/GenBank/DDBJ databases">
        <title>Nuclear genome of Blastocystis sp. subtype 1 NandII.</title>
        <authorList>
            <person name="Gentekaki E."/>
            <person name="Curtis B."/>
            <person name="Stairs C."/>
            <person name="Eme L."/>
            <person name="Herman E."/>
            <person name="Klimes V."/>
            <person name="Arias M.C."/>
            <person name="Elias M."/>
            <person name="Hilliou F."/>
            <person name="Klute M."/>
            <person name="Malik S.-B."/>
            <person name="Pightling A."/>
            <person name="Rachubinski R."/>
            <person name="Salas D."/>
            <person name="Schlacht A."/>
            <person name="Suga H."/>
            <person name="Archibald J."/>
            <person name="Ball S.G."/>
            <person name="Clark G."/>
            <person name="Dacks J."/>
            <person name="Van Der Giezen M."/>
            <person name="Tsaousis A."/>
            <person name="Roger A."/>
        </authorList>
    </citation>
    <scope>NUCLEOTIDE SEQUENCE [LARGE SCALE GENOMIC DNA]</scope>
    <source>
        <strain evidence="5">ATCC 50177 / NandII</strain>
    </source>
</reference>
<dbReference type="PIRSF" id="PIRSF000709">
    <property type="entry name" value="6PFK_2-Ptase"/>
    <property type="match status" value="1"/>
</dbReference>
<keyword evidence="4" id="KW-0418">Kinase</keyword>
<comment type="caution">
    <text evidence="4">The sequence shown here is derived from an EMBL/GenBank/DDBJ whole genome shotgun (WGS) entry which is preliminary data.</text>
</comment>
<dbReference type="Gene3D" id="3.40.50.300">
    <property type="entry name" value="P-loop containing nucleotide triphosphate hydrolases"/>
    <property type="match status" value="1"/>
</dbReference>
<dbReference type="SMART" id="SM00855">
    <property type="entry name" value="PGAM"/>
    <property type="match status" value="1"/>
</dbReference>
<keyword evidence="1" id="KW-0547">Nucleotide-binding</keyword>
<dbReference type="GO" id="GO:0005524">
    <property type="term" value="F:ATP binding"/>
    <property type="evidence" value="ECO:0007669"/>
    <property type="project" value="UniProtKB-KW"/>
</dbReference>
<dbReference type="PRINTS" id="PR00991">
    <property type="entry name" value="6PFRUCTKNASE"/>
</dbReference>
<dbReference type="STRING" id="478820.A0A196SEX5"/>
<evidence type="ECO:0000259" key="3">
    <source>
        <dbReference type="Pfam" id="PF01591"/>
    </source>
</evidence>
<keyword evidence="4" id="KW-0808">Transferase</keyword>
<dbReference type="CDD" id="cd07067">
    <property type="entry name" value="HP_PGM_like"/>
    <property type="match status" value="1"/>
</dbReference>
<dbReference type="Proteomes" id="UP000078348">
    <property type="component" value="Unassembled WGS sequence"/>
</dbReference>
<dbReference type="PANTHER" id="PTHR10606:SF32">
    <property type="entry name" value="6-PHOSPHOFRUCTO-2-KINASE 1"/>
    <property type="match status" value="1"/>
</dbReference>
<dbReference type="GO" id="GO:0006000">
    <property type="term" value="P:fructose metabolic process"/>
    <property type="evidence" value="ECO:0007669"/>
    <property type="project" value="InterPro"/>
</dbReference>
<gene>
    <name evidence="4" type="ORF">AV274_3385</name>
</gene>
<dbReference type="Pfam" id="PF01591">
    <property type="entry name" value="6PF2K"/>
    <property type="match status" value="1"/>
</dbReference>
<dbReference type="AlphaFoldDB" id="A0A196SEX5"/>
<evidence type="ECO:0000256" key="1">
    <source>
        <dbReference type="ARBA" id="ARBA00022741"/>
    </source>
</evidence>
<dbReference type="InterPro" id="IPR003094">
    <property type="entry name" value="6Pfruct_kin"/>
</dbReference>
<evidence type="ECO:0000313" key="4">
    <source>
        <dbReference type="EMBL" id="OAO14876.1"/>
    </source>
</evidence>
<dbReference type="InterPro" id="IPR013079">
    <property type="entry name" value="6Phosfructo_kin"/>
</dbReference>
<accession>A0A196SEX5</accession>
<dbReference type="InterPro" id="IPR013078">
    <property type="entry name" value="His_Pase_superF_clade-1"/>
</dbReference>
<dbReference type="Pfam" id="PF00300">
    <property type="entry name" value="His_Phos_1"/>
    <property type="match status" value="1"/>
</dbReference>
<dbReference type="GO" id="GO:0006003">
    <property type="term" value="P:fructose 2,6-bisphosphate metabolic process"/>
    <property type="evidence" value="ECO:0007669"/>
    <property type="project" value="InterPro"/>
</dbReference>
<evidence type="ECO:0000256" key="2">
    <source>
        <dbReference type="ARBA" id="ARBA00022840"/>
    </source>
</evidence>
<keyword evidence="5" id="KW-1185">Reference proteome</keyword>
<name>A0A196SEX5_BLAHN</name>
<dbReference type="PANTHER" id="PTHR10606">
    <property type="entry name" value="6-PHOSPHOFRUCTO-2-KINASE/FRUCTOSE-2,6-BISPHOSPHATASE"/>
    <property type="match status" value="1"/>
</dbReference>
<dbReference type="InterPro" id="IPR029033">
    <property type="entry name" value="His_PPase_superfam"/>
</dbReference>
<keyword evidence="2" id="KW-0067">ATP-binding</keyword>
<organism evidence="4 5">
    <name type="scientific">Blastocystis sp. subtype 1 (strain ATCC 50177 / NandII)</name>
    <dbReference type="NCBI Taxonomy" id="478820"/>
    <lineage>
        <taxon>Eukaryota</taxon>
        <taxon>Sar</taxon>
        <taxon>Stramenopiles</taxon>
        <taxon>Bigyra</taxon>
        <taxon>Opalozoa</taxon>
        <taxon>Opalinata</taxon>
        <taxon>Blastocystidae</taxon>
        <taxon>Blastocystis</taxon>
    </lineage>
</organism>
<dbReference type="FunFam" id="3.40.50.300:FF:000644">
    <property type="entry name" value="GpmB, Fructose-2,6-bisphosphatase"/>
    <property type="match status" value="1"/>
</dbReference>
<evidence type="ECO:0000313" key="5">
    <source>
        <dbReference type="Proteomes" id="UP000078348"/>
    </source>
</evidence>
<dbReference type="Gene3D" id="3.40.50.1240">
    <property type="entry name" value="Phosphoglycerate mutase-like"/>
    <property type="match status" value="1"/>
</dbReference>
<feature type="domain" description="6-phosphofructo-2-kinase" evidence="3">
    <location>
        <begin position="27"/>
        <end position="239"/>
    </location>
</feature>
<dbReference type="SUPFAM" id="SSF52540">
    <property type="entry name" value="P-loop containing nucleoside triphosphate hydrolases"/>
    <property type="match status" value="1"/>
</dbReference>
<dbReference type="OrthoDB" id="267323at2759"/>
<dbReference type="EMBL" id="LXWW01000202">
    <property type="protein sequence ID" value="OAO14876.1"/>
    <property type="molecule type" value="Genomic_DNA"/>
</dbReference>
<dbReference type="GO" id="GO:0003873">
    <property type="term" value="F:6-phosphofructo-2-kinase activity"/>
    <property type="evidence" value="ECO:0007669"/>
    <property type="project" value="InterPro"/>
</dbReference>
<proteinExistence type="predicted"/>
<protein>
    <submittedName>
        <fullName evidence="4">6-phosphofructo-2-kinase/fructose-2, 6-biphosphatase</fullName>
    </submittedName>
</protein>
<dbReference type="SUPFAM" id="SSF53254">
    <property type="entry name" value="Phosphoglycerate mutase-like"/>
    <property type="match status" value="1"/>
</dbReference>
<dbReference type="InterPro" id="IPR027417">
    <property type="entry name" value="P-loop_NTPase"/>
</dbReference>
<dbReference type="GO" id="GO:0005829">
    <property type="term" value="C:cytosol"/>
    <property type="evidence" value="ECO:0007669"/>
    <property type="project" value="TreeGrafter"/>
</dbReference>
<sequence length="432" mass="50378">MASLSNPRKVRSNSEIRVTEILKNVNVIDKKTVIVMIGLPARGKSYIVNMLHRYLNWIGYNTKAFNAGDYRRKLGYSSEPSDFFDPNNVASRNLRNKFATLALDDLMGFLNEGGDVGIFDATNTTRERRNKVLERCWHAEFNVLFIESICNDPVLLKANYEMKLKNSDYAKMDPDEARNDFQKRLKEYESIYETLDEKYDKDIPYIKFYNVGQYLTANQCNGVLESEVIFYLLNVHIHPRKIWLCIHGETDYDVKGILGGDPDLNERGIQFSKVLHDFINEKSKEEQVSILCDTSHRVYQTVRPLQYEYNINYCNLLRELDGGDFDQMTYQQIETQFPQEFERRKANRLIYRYPGGESYLDVKERCHRVLMKLIGSRDSILVVAHRAVIRVILSYFLDVPPSAMPDLTVNQDTVYELEPTAYCTNTKEYKLL</sequence>